<feature type="domain" description="Formyl transferase N-terminal" evidence="5">
    <location>
        <begin position="14"/>
        <end position="194"/>
    </location>
</feature>
<dbReference type="Pfam" id="PF00551">
    <property type="entry name" value="Formyl_trans_N"/>
    <property type="match status" value="1"/>
</dbReference>
<dbReference type="SUPFAM" id="SSF53328">
    <property type="entry name" value="Formyltransferase"/>
    <property type="match status" value="1"/>
</dbReference>
<protein>
    <recommendedName>
        <fullName evidence="4">Phosphoribosylglycinamide formyltransferase</fullName>
        <ecNumber evidence="4">2.1.2.2</ecNumber>
    </recommendedName>
    <alternativeName>
        <fullName evidence="4">5'-phosphoribosylglycinamide transformylase</fullName>
    </alternativeName>
    <alternativeName>
        <fullName evidence="4">GAR transformylase</fullName>
        <shortName evidence="4">GART</shortName>
    </alternativeName>
</protein>
<keyword evidence="3 4" id="KW-0658">Purine biosynthesis</keyword>
<evidence type="ECO:0000313" key="6">
    <source>
        <dbReference type="EMBL" id="MES1929607.1"/>
    </source>
</evidence>
<gene>
    <name evidence="4" type="primary">purN</name>
    <name evidence="6" type="ORF">SADO_10134</name>
</gene>
<keyword evidence="7" id="KW-1185">Reference proteome</keyword>
<proteinExistence type="inferred from homology"/>
<dbReference type="Proteomes" id="UP001460888">
    <property type="component" value="Unassembled WGS sequence"/>
</dbReference>
<evidence type="ECO:0000259" key="5">
    <source>
        <dbReference type="Pfam" id="PF00551"/>
    </source>
</evidence>
<dbReference type="InterPro" id="IPR002376">
    <property type="entry name" value="Formyl_transf_N"/>
</dbReference>
<feature type="binding site" evidence="4">
    <location>
        <position position="118"/>
    </location>
    <ligand>
        <name>(6R)-10-formyltetrahydrofolate</name>
        <dbReference type="ChEBI" id="CHEBI:195366"/>
    </ligand>
</feature>
<evidence type="ECO:0000256" key="2">
    <source>
        <dbReference type="ARBA" id="ARBA00022679"/>
    </source>
</evidence>
<evidence type="ECO:0000313" key="7">
    <source>
        <dbReference type="Proteomes" id="UP001460888"/>
    </source>
</evidence>
<evidence type="ECO:0000256" key="3">
    <source>
        <dbReference type="ARBA" id="ARBA00022755"/>
    </source>
</evidence>
<dbReference type="PANTHER" id="PTHR43369:SF2">
    <property type="entry name" value="PHOSPHORIBOSYLGLYCINAMIDE FORMYLTRANSFERASE"/>
    <property type="match status" value="1"/>
</dbReference>
<feature type="active site" description="Proton donor" evidence="4">
    <location>
        <position position="120"/>
    </location>
</feature>
<evidence type="ECO:0000256" key="4">
    <source>
        <dbReference type="HAMAP-Rule" id="MF_01930"/>
    </source>
</evidence>
<dbReference type="InterPro" id="IPR004607">
    <property type="entry name" value="GART"/>
</dbReference>
<evidence type="ECO:0000256" key="1">
    <source>
        <dbReference type="ARBA" id="ARBA00005054"/>
    </source>
</evidence>
<dbReference type="EMBL" id="APND01000003">
    <property type="protein sequence ID" value="MES1929607.1"/>
    <property type="molecule type" value="Genomic_DNA"/>
</dbReference>
<dbReference type="NCBIfam" id="TIGR00639">
    <property type="entry name" value="PurN"/>
    <property type="match status" value="1"/>
</dbReference>
<dbReference type="EC" id="2.1.2.2" evidence="4"/>
<accession>A0ABV2B251</accession>
<comment type="catalytic activity">
    <reaction evidence="4">
        <text>N(1)-(5-phospho-beta-D-ribosyl)glycinamide + (6R)-10-formyltetrahydrofolate = N(2)-formyl-N(1)-(5-phospho-beta-D-ribosyl)glycinamide + (6S)-5,6,7,8-tetrahydrofolate + H(+)</text>
        <dbReference type="Rhea" id="RHEA:15053"/>
        <dbReference type="ChEBI" id="CHEBI:15378"/>
        <dbReference type="ChEBI" id="CHEBI:57453"/>
        <dbReference type="ChEBI" id="CHEBI:143788"/>
        <dbReference type="ChEBI" id="CHEBI:147286"/>
        <dbReference type="ChEBI" id="CHEBI:195366"/>
        <dbReference type="EC" id="2.1.2.2"/>
    </reaction>
</comment>
<feature type="binding site" evidence="4">
    <location>
        <begin position="101"/>
        <end position="104"/>
    </location>
    <ligand>
        <name>(6R)-10-formyltetrahydrofolate</name>
        <dbReference type="ChEBI" id="CHEBI:195366"/>
    </ligand>
</feature>
<dbReference type="PANTHER" id="PTHR43369">
    <property type="entry name" value="PHOSPHORIBOSYLGLYCINAMIDE FORMYLTRANSFERASE"/>
    <property type="match status" value="1"/>
</dbReference>
<feature type="site" description="Raises pKa of active site His" evidence="4">
    <location>
        <position position="156"/>
    </location>
</feature>
<comment type="similarity">
    <text evidence="4">Belongs to the GART family.</text>
</comment>
<reference evidence="6 7" key="1">
    <citation type="submission" date="2013-03" db="EMBL/GenBank/DDBJ databases">
        <title>Salinisphaera dokdonensis CL-ES53 Genome Sequencing.</title>
        <authorList>
            <person name="Li C."/>
            <person name="Lai Q."/>
            <person name="Shao Z."/>
        </authorList>
    </citation>
    <scope>NUCLEOTIDE SEQUENCE [LARGE SCALE GENOMIC DNA]</scope>
    <source>
        <strain evidence="6 7">CL-ES53</strain>
    </source>
</reference>
<keyword evidence="2 4" id="KW-0808">Transferase</keyword>
<sequence length="230" mass="25242">MIMPIEGAENPAPRLVVVISGRGRNLQAIIQAIESGDLNAQIELVISNRSDAPGMQIARMAGLNCVCIEPKGFKRRDDFDRAMGARIAAARPDWVVLAGYMRILSSAFVQRFDGKLVNIHPSLLPRYKGLNTHERVLSNGDTRHGASVHFVTPDLDDGPLIRQASIAVADDDTPETLADRLMADVEQRLYPAALGDLIAGTVRFYDGVVWRDGQIQEHCPHDDYDSIATT</sequence>
<comment type="function">
    <text evidence="4">Catalyzes the transfer of a formyl group from 10-formyltetrahydrofolate to 5-phospho-ribosyl-glycinamide (GAR), producing 5-phospho-ribosyl-N-formylglycinamide (FGAR) and tetrahydrofolate.</text>
</comment>
<comment type="caution">
    <text evidence="4">Lacks conserved residue(s) required for the propagation of feature annotation.</text>
</comment>
<name>A0ABV2B251_9GAMM</name>
<dbReference type="CDD" id="cd08645">
    <property type="entry name" value="FMT_core_GART"/>
    <property type="match status" value="1"/>
</dbReference>
<dbReference type="InterPro" id="IPR036477">
    <property type="entry name" value="Formyl_transf_N_sf"/>
</dbReference>
<organism evidence="6 7">
    <name type="scientific">Salinisphaera dokdonensis CL-ES53</name>
    <dbReference type="NCBI Taxonomy" id="1304272"/>
    <lineage>
        <taxon>Bacteria</taxon>
        <taxon>Pseudomonadati</taxon>
        <taxon>Pseudomonadota</taxon>
        <taxon>Gammaproteobacteria</taxon>
        <taxon>Salinisphaerales</taxon>
        <taxon>Salinisphaeraceae</taxon>
        <taxon>Salinisphaera</taxon>
    </lineage>
</organism>
<dbReference type="HAMAP" id="MF_01930">
    <property type="entry name" value="PurN"/>
    <property type="match status" value="1"/>
</dbReference>
<feature type="binding site" evidence="4">
    <location>
        <position position="76"/>
    </location>
    <ligand>
        <name>(6R)-10-formyltetrahydrofolate</name>
        <dbReference type="ChEBI" id="CHEBI:195366"/>
    </ligand>
</feature>
<comment type="caution">
    <text evidence="6">The sequence shown here is derived from an EMBL/GenBank/DDBJ whole genome shotgun (WGS) entry which is preliminary data.</text>
</comment>
<dbReference type="Gene3D" id="3.40.50.170">
    <property type="entry name" value="Formyl transferase, N-terminal domain"/>
    <property type="match status" value="1"/>
</dbReference>
<comment type="pathway">
    <text evidence="1 4">Purine metabolism; IMP biosynthesis via de novo pathway; N(2)-formyl-N(1)-(5-phospho-D-ribosyl)glycinamide from N(1)-(5-phospho-D-ribosyl)glycinamide (10-formyl THF route): step 1/1.</text>
</comment>